<dbReference type="Pfam" id="PF24883">
    <property type="entry name" value="NPHP3_N"/>
    <property type="match status" value="1"/>
</dbReference>
<evidence type="ECO:0000313" key="5">
    <source>
        <dbReference type="Proteomes" id="UP001215280"/>
    </source>
</evidence>
<dbReference type="PANTHER" id="PTHR10039">
    <property type="entry name" value="AMELOGENIN"/>
    <property type="match status" value="1"/>
</dbReference>
<dbReference type="PROSITE" id="PS50297">
    <property type="entry name" value="ANK_REP_REGION"/>
    <property type="match status" value="4"/>
</dbReference>
<dbReference type="PROSITE" id="PS50088">
    <property type="entry name" value="ANK_REPEAT"/>
    <property type="match status" value="4"/>
</dbReference>
<reference evidence="4" key="1">
    <citation type="submission" date="2023-03" db="EMBL/GenBank/DDBJ databases">
        <title>Massive genome expansion in bonnet fungi (Mycena s.s.) driven by repeated elements and novel gene families across ecological guilds.</title>
        <authorList>
            <consortium name="Lawrence Berkeley National Laboratory"/>
            <person name="Harder C.B."/>
            <person name="Miyauchi S."/>
            <person name="Viragh M."/>
            <person name="Kuo A."/>
            <person name="Thoen E."/>
            <person name="Andreopoulos B."/>
            <person name="Lu D."/>
            <person name="Skrede I."/>
            <person name="Drula E."/>
            <person name="Henrissat B."/>
            <person name="Morin E."/>
            <person name="Kohler A."/>
            <person name="Barry K."/>
            <person name="LaButti K."/>
            <person name="Morin E."/>
            <person name="Salamov A."/>
            <person name="Lipzen A."/>
            <person name="Mereny Z."/>
            <person name="Hegedus B."/>
            <person name="Baldrian P."/>
            <person name="Stursova M."/>
            <person name="Weitz H."/>
            <person name="Taylor A."/>
            <person name="Grigoriev I.V."/>
            <person name="Nagy L.G."/>
            <person name="Martin F."/>
            <person name="Kauserud H."/>
        </authorList>
    </citation>
    <scope>NUCLEOTIDE SEQUENCE</scope>
    <source>
        <strain evidence="4">CBHHK188m</strain>
    </source>
</reference>
<dbReference type="InterPro" id="IPR056884">
    <property type="entry name" value="NPHP3-like_N"/>
</dbReference>
<evidence type="ECO:0000256" key="1">
    <source>
        <dbReference type="ARBA" id="ARBA00022737"/>
    </source>
</evidence>
<keyword evidence="2" id="KW-0040">ANK repeat</keyword>
<dbReference type="Gene3D" id="1.25.40.20">
    <property type="entry name" value="Ankyrin repeat-containing domain"/>
    <property type="match status" value="1"/>
</dbReference>
<protein>
    <recommendedName>
        <fullName evidence="3">NACHT domain-containing protein</fullName>
    </recommendedName>
</protein>
<dbReference type="PANTHER" id="PTHR10039:SF16">
    <property type="entry name" value="GPI INOSITOL-DEACYLASE"/>
    <property type="match status" value="1"/>
</dbReference>
<dbReference type="PROSITE" id="PS50837">
    <property type="entry name" value="NACHT"/>
    <property type="match status" value="1"/>
</dbReference>
<feature type="domain" description="NACHT" evidence="3">
    <location>
        <begin position="36"/>
        <end position="181"/>
    </location>
</feature>
<feature type="repeat" description="ANK" evidence="2">
    <location>
        <begin position="575"/>
        <end position="604"/>
    </location>
</feature>
<name>A0AAD7N6I7_9AGAR</name>
<gene>
    <name evidence="4" type="ORF">DFH07DRAFT_923376</name>
</gene>
<feature type="repeat" description="ANK" evidence="2">
    <location>
        <begin position="506"/>
        <end position="538"/>
    </location>
</feature>
<dbReference type="AlphaFoldDB" id="A0AAD7N6I7"/>
<proteinExistence type="predicted"/>
<feature type="repeat" description="ANK" evidence="2">
    <location>
        <begin position="615"/>
        <end position="647"/>
    </location>
</feature>
<dbReference type="Gene3D" id="3.40.50.300">
    <property type="entry name" value="P-loop containing nucleotide triphosphate hydrolases"/>
    <property type="match status" value="1"/>
</dbReference>
<dbReference type="SMART" id="SM00248">
    <property type="entry name" value="ANK"/>
    <property type="match status" value="5"/>
</dbReference>
<evidence type="ECO:0000259" key="3">
    <source>
        <dbReference type="PROSITE" id="PS50837"/>
    </source>
</evidence>
<dbReference type="InterPro" id="IPR002110">
    <property type="entry name" value="Ankyrin_rpt"/>
</dbReference>
<dbReference type="Proteomes" id="UP001215280">
    <property type="component" value="Unassembled WGS sequence"/>
</dbReference>
<evidence type="ECO:0000256" key="2">
    <source>
        <dbReference type="PROSITE-ProRule" id="PRU00023"/>
    </source>
</evidence>
<dbReference type="InterPro" id="IPR036770">
    <property type="entry name" value="Ankyrin_rpt-contain_sf"/>
</dbReference>
<dbReference type="Pfam" id="PF12796">
    <property type="entry name" value="Ank_2"/>
    <property type="match status" value="2"/>
</dbReference>
<evidence type="ECO:0000313" key="4">
    <source>
        <dbReference type="EMBL" id="KAJ7748793.1"/>
    </source>
</evidence>
<accession>A0AAD7N6I7</accession>
<comment type="caution">
    <text evidence="4">The sequence shown here is derived from an EMBL/GenBank/DDBJ whole genome shotgun (WGS) entry which is preliminary data.</text>
</comment>
<organism evidence="4 5">
    <name type="scientific">Mycena maculata</name>
    <dbReference type="NCBI Taxonomy" id="230809"/>
    <lineage>
        <taxon>Eukaryota</taxon>
        <taxon>Fungi</taxon>
        <taxon>Dikarya</taxon>
        <taxon>Basidiomycota</taxon>
        <taxon>Agaricomycotina</taxon>
        <taxon>Agaricomycetes</taxon>
        <taxon>Agaricomycetidae</taxon>
        <taxon>Agaricales</taxon>
        <taxon>Marasmiineae</taxon>
        <taxon>Mycenaceae</taxon>
        <taxon>Mycena</taxon>
    </lineage>
</organism>
<dbReference type="InterPro" id="IPR027417">
    <property type="entry name" value="P-loop_NTPase"/>
</dbReference>
<dbReference type="SUPFAM" id="SSF52540">
    <property type="entry name" value="P-loop containing nucleoside triphosphate hydrolases"/>
    <property type="match status" value="1"/>
</dbReference>
<feature type="repeat" description="ANK" evidence="2">
    <location>
        <begin position="542"/>
        <end position="571"/>
    </location>
</feature>
<dbReference type="InterPro" id="IPR007111">
    <property type="entry name" value="NACHT_NTPase"/>
</dbReference>
<keyword evidence="1" id="KW-0677">Repeat</keyword>
<sequence length="709" mass="79167">MAEKQHETQKLHHEGTGGWFLDSREFSEWKVSENSTSLWIKGQSGTGKTVLSSTVIRELFNNDQRTIAVAYFYFDFRDKKKQVVEIMLRSIILQLSAQSPHPYAALDRLYRSSKGQPLPTYQNLVDVLGKILLELGRAYIVLDALDECTESHVLIQLISRLRTSPGALHVMLTSQPRATFEKNFGDIPQVALEFDTTLSDITLFVSAALRSNPDLEHLARHAEEIATKVAHKSHGMFRLAAYFLDELSRQKLDPNIEKILANLPSDLFGMYSRFLEPIGSSDFVHVARALRWLAFSGEPVTLLQLRETLAFNFADPQRCTFDPIKRGNHVVWICKWLQGLVTVQSGGLPSMDNEADSSWLTVVALAHSSVADYIVSDEFREKYKHDLRKGPSHTFLAQTCIGYLLHFSDLPLSKAAFWDDYPLALYAATYWDYHLLLCDARPLLFSPAIRLLESGSRQYAALNNLRDDWPLRPSRSPLFMCCEIGYTEGAQFLIENGEDVNTGYLQYSTTLQCASHKGHVGIIRLLLDNGAKVNVGCRVYGSALQAASLNGHTDIVQILLANGAEVNQIGGFYGTALQIAAKGGYTDIVHLLLENGAVVDKRATEDNLLYDDDDDTGSALERAFVEGHTDIVNLLLERGAEAKSLRGTALQQMSAEGRTDDTDINAAYLHYCGVTTNEVRVDYVGVPVYKRLRRCGFSAATRTLILSRS</sequence>
<keyword evidence="5" id="KW-1185">Reference proteome</keyword>
<dbReference type="SUPFAM" id="SSF48403">
    <property type="entry name" value="Ankyrin repeat"/>
    <property type="match status" value="1"/>
</dbReference>
<dbReference type="EMBL" id="JARJLG010000088">
    <property type="protein sequence ID" value="KAJ7748793.1"/>
    <property type="molecule type" value="Genomic_DNA"/>
</dbReference>